<organism evidence="2 3">
    <name type="scientific">Dissophora globulifera</name>
    <dbReference type="NCBI Taxonomy" id="979702"/>
    <lineage>
        <taxon>Eukaryota</taxon>
        <taxon>Fungi</taxon>
        <taxon>Fungi incertae sedis</taxon>
        <taxon>Mucoromycota</taxon>
        <taxon>Mortierellomycotina</taxon>
        <taxon>Mortierellomycetes</taxon>
        <taxon>Mortierellales</taxon>
        <taxon>Mortierellaceae</taxon>
        <taxon>Dissophora</taxon>
    </lineage>
</organism>
<reference evidence="2" key="1">
    <citation type="journal article" date="2020" name="Fungal Divers.">
        <title>Resolving the Mortierellaceae phylogeny through synthesis of multi-gene phylogenetics and phylogenomics.</title>
        <authorList>
            <person name="Vandepol N."/>
            <person name="Liber J."/>
            <person name="Desiro A."/>
            <person name="Na H."/>
            <person name="Kennedy M."/>
            <person name="Barry K."/>
            <person name="Grigoriev I.V."/>
            <person name="Miller A.N."/>
            <person name="O'Donnell K."/>
            <person name="Stajich J.E."/>
            <person name="Bonito G."/>
        </authorList>
    </citation>
    <scope>NUCLEOTIDE SEQUENCE</scope>
    <source>
        <strain evidence="2">REB-010B</strain>
    </source>
</reference>
<evidence type="ECO:0000313" key="2">
    <source>
        <dbReference type="EMBL" id="KAG0317431.1"/>
    </source>
</evidence>
<feature type="region of interest" description="Disordered" evidence="1">
    <location>
        <begin position="88"/>
        <end position="110"/>
    </location>
</feature>
<dbReference type="Proteomes" id="UP000738325">
    <property type="component" value="Unassembled WGS sequence"/>
</dbReference>
<feature type="compositionally biased region" description="Pro residues" evidence="1">
    <location>
        <begin position="91"/>
        <end position="100"/>
    </location>
</feature>
<comment type="caution">
    <text evidence="2">The sequence shown here is derived from an EMBL/GenBank/DDBJ whole genome shotgun (WGS) entry which is preliminary data.</text>
</comment>
<protein>
    <submittedName>
        <fullName evidence="2">Uncharacterized protein</fullName>
    </submittedName>
</protein>
<dbReference type="OrthoDB" id="2423920at2759"/>
<evidence type="ECO:0000256" key="1">
    <source>
        <dbReference type="SAM" id="MobiDB-lite"/>
    </source>
</evidence>
<name>A0A9P6USA8_9FUNG</name>
<accession>A0A9P6USA8</accession>
<dbReference type="EMBL" id="JAAAIP010000422">
    <property type="protein sequence ID" value="KAG0317431.1"/>
    <property type="molecule type" value="Genomic_DNA"/>
</dbReference>
<keyword evidence="3" id="KW-1185">Reference proteome</keyword>
<evidence type="ECO:0000313" key="3">
    <source>
        <dbReference type="Proteomes" id="UP000738325"/>
    </source>
</evidence>
<sequence length="264" mass="28529">MQTSTRPLIAEIDQLRRSVDSMNSQTAEMIRSLDNLRQTGADHIALPSSEQEKLDREWEYFETVCDQVFFILENAKYKLKRQQDVLHQQLNPPPTPPPQEKPSSELNQAATMASSAIVNTATDINTNLPITTISSGTTPSSSLPSSTAPITVASTFQDTIDISPSASAAISMPVPPESSAFDLEMMSPPTNFDINTSSDMISTASLLSGGPIMGNNVVGLNGVDNSIMDDNLVSEEDKLQDTMLDLGDIGNLGDLGDMDDMINF</sequence>
<dbReference type="AlphaFoldDB" id="A0A9P6USA8"/>
<gene>
    <name evidence="2" type="ORF">BGZ99_006295</name>
</gene>
<proteinExistence type="predicted"/>